<feature type="domain" description="Fe2OG dioxygenase" evidence="3">
    <location>
        <begin position="621"/>
        <end position="730"/>
    </location>
</feature>
<proteinExistence type="predicted"/>
<dbReference type="Gene3D" id="3.60.21.10">
    <property type="match status" value="1"/>
</dbReference>
<dbReference type="InterPro" id="IPR006186">
    <property type="entry name" value="Ser/Thr-sp_prot-phosphatase"/>
</dbReference>
<feature type="region of interest" description="Disordered" evidence="1">
    <location>
        <begin position="383"/>
        <end position="416"/>
    </location>
</feature>
<reference evidence="4 5" key="1">
    <citation type="submission" date="2016-02" db="EMBL/GenBank/DDBJ databases">
        <title>Genome analysis of coral dinoflagellate symbionts highlights evolutionary adaptations to a symbiotic lifestyle.</title>
        <authorList>
            <person name="Aranda M."/>
            <person name="Li Y."/>
            <person name="Liew Y.J."/>
            <person name="Baumgarten S."/>
            <person name="Simakov O."/>
            <person name="Wilson M."/>
            <person name="Piel J."/>
            <person name="Ashoor H."/>
            <person name="Bougouffa S."/>
            <person name="Bajic V.B."/>
            <person name="Ryu T."/>
            <person name="Ravasi T."/>
            <person name="Bayer T."/>
            <person name="Micklem G."/>
            <person name="Kim H."/>
            <person name="Bhak J."/>
            <person name="Lajeunesse T.C."/>
            <person name="Voolstra C.R."/>
        </authorList>
    </citation>
    <scope>NUCLEOTIDE SEQUENCE [LARGE SCALE GENOMIC DNA]</scope>
    <source>
        <strain evidence="4 5">CCMP2467</strain>
    </source>
</reference>
<dbReference type="InterPro" id="IPR056470">
    <property type="entry name" value="BesD/HalB-like"/>
</dbReference>
<keyword evidence="5" id="KW-1185">Reference proteome</keyword>
<feature type="compositionally biased region" description="Basic residues" evidence="1">
    <location>
        <begin position="771"/>
        <end position="782"/>
    </location>
</feature>
<feature type="compositionally biased region" description="Low complexity" evidence="1">
    <location>
        <begin position="395"/>
        <end position="413"/>
    </location>
</feature>
<dbReference type="Gene3D" id="2.60.120.620">
    <property type="entry name" value="q2cbj1_9rhob like domain"/>
    <property type="match status" value="1"/>
</dbReference>
<dbReference type="PRINTS" id="PR00114">
    <property type="entry name" value="STPHPHTASE"/>
</dbReference>
<feature type="region of interest" description="Disordered" evidence="1">
    <location>
        <begin position="768"/>
        <end position="797"/>
    </location>
</feature>
<dbReference type="OrthoDB" id="676979at2759"/>
<protein>
    <submittedName>
        <fullName evidence="4">Serine/threonine-protein phosphatase PP2A catalytic subunit</fullName>
    </submittedName>
</protein>
<comment type="caution">
    <text evidence="4">The sequence shown here is derived from an EMBL/GenBank/DDBJ whole genome shotgun (WGS) entry which is preliminary data.</text>
</comment>
<keyword evidence="2" id="KW-0732">Signal</keyword>
<dbReference type="SUPFAM" id="SSF57184">
    <property type="entry name" value="Growth factor receptor domain"/>
    <property type="match status" value="1"/>
</dbReference>
<evidence type="ECO:0000256" key="1">
    <source>
        <dbReference type="SAM" id="MobiDB-lite"/>
    </source>
</evidence>
<dbReference type="SUPFAM" id="SSF52058">
    <property type="entry name" value="L domain-like"/>
    <property type="match status" value="1"/>
</dbReference>
<dbReference type="Gene3D" id="2.10.50.10">
    <property type="entry name" value="Tumor Necrosis Factor Receptor, subunit A, domain 2"/>
    <property type="match status" value="1"/>
</dbReference>
<name>A0A1Q9CJ27_SYMMI</name>
<dbReference type="PANTHER" id="PTHR48009">
    <property type="entry name" value="LEUCINE-RICH REPEAT (LRR) FAMILY PROTEIN"/>
    <property type="match status" value="1"/>
</dbReference>
<evidence type="ECO:0000313" key="5">
    <source>
        <dbReference type="Proteomes" id="UP000186817"/>
    </source>
</evidence>
<dbReference type="Proteomes" id="UP000186817">
    <property type="component" value="Unassembled WGS sequence"/>
</dbReference>
<feature type="compositionally biased region" description="Polar residues" evidence="1">
    <location>
        <begin position="783"/>
        <end position="795"/>
    </location>
</feature>
<dbReference type="CDD" id="cd00144">
    <property type="entry name" value="MPP_PPP_family"/>
    <property type="match status" value="1"/>
</dbReference>
<dbReference type="EMBL" id="LSRX01001154">
    <property type="protein sequence ID" value="OLP82938.1"/>
    <property type="molecule type" value="Genomic_DNA"/>
</dbReference>
<evidence type="ECO:0000259" key="3">
    <source>
        <dbReference type="PROSITE" id="PS51471"/>
    </source>
</evidence>
<accession>A0A1Q9CJ27</accession>
<dbReference type="Gene3D" id="3.80.10.10">
    <property type="entry name" value="Ribonuclease Inhibitor"/>
    <property type="match status" value="3"/>
</dbReference>
<evidence type="ECO:0000256" key="2">
    <source>
        <dbReference type="SAM" id="SignalP"/>
    </source>
</evidence>
<dbReference type="Pfam" id="PF23169">
    <property type="entry name" value="HalD"/>
    <property type="match status" value="1"/>
</dbReference>
<dbReference type="InterPro" id="IPR029052">
    <property type="entry name" value="Metallo-depent_PP-like"/>
</dbReference>
<dbReference type="SMART" id="SM01411">
    <property type="entry name" value="Ephrin_rec_like"/>
    <property type="match status" value="1"/>
</dbReference>
<dbReference type="InterPro" id="IPR004843">
    <property type="entry name" value="Calcineurin-like_PHP"/>
</dbReference>
<dbReference type="Pfam" id="PF00149">
    <property type="entry name" value="Metallophos"/>
    <property type="match status" value="1"/>
</dbReference>
<dbReference type="PANTHER" id="PTHR48009:SF4">
    <property type="entry name" value="LEUCINE-RICH REPEAT (LRR) FAMILY PROTEIN"/>
    <property type="match status" value="1"/>
</dbReference>
<dbReference type="InterPro" id="IPR009030">
    <property type="entry name" value="Growth_fac_rcpt_cys_sf"/>
</dbReference>
<organism evidence="4 5">
    <name type="scientific">Symbiodinium microadriaticum</name>
    <name type="common">Dinoflagellate</name>
    <name type="synonym">Zooxanthella microadriatica</name>
    <dbReference type="NCBI Taxonomy" id="2951"/>
    <lineage>
        <taxon>Eukaryota</taxon>
        <taxon>Sar</taxon>
        <taxon>Alveolata</taxon>
        <taxon>Dinophyceae</taxon>
        <taxon>Suessiales</taxon>
        <taxon>Symbiodiniaceae</taxon>
        <taxon>Symbiodinium</taxon>
    </lineage>
</organism>
<dbReference type="SMART" id="SM00156">
    <property type="entry name" value="PP2Ac"/>
    <property type="match status" value="1"/>
</dbReference>
<evidence type="ECO:0000313" key="4">
    <source>
        <dbReference type="EMBL" id="OLP82938.1"/>
    </source>
</evidence>
<dbReference type="InterPro" id="IPR005123">
    <property type="entry name" value="Oxoglu/Fe-dep_dioxygenase_dom"/>
</dbReference>
<dbReference type="SUPFAM" id="SSF56300">
    <property type="entry name" value="Metallo-dependent phosphatases"/>
    <property type="match status" value="1"/>
</dbReference>
<dbReference type="InterPro" id="IPR032675">
    <property type="entry name" value="LRR_dom_sf"/>
</dbReference>
<dbReference type="SUPFAM" id="SSF51197">
    <property type="entry name" value="Clavaminate synthase-like"/>
    <property type="match status" value="1"/>
</dbReference>
<dbReference type="GO" id="GO:0016787">
    <property type="term" value="F:hydrolase activity"/>
    <property type="evidence" value="ECO:0007669"/>
    <property type="project" value="InterPro"/>
</dbReference>
<dbReference type="PROSITE" id="PS51471">
    <property type="entry name" value="FE2OG_OXY"/>
    <property type="match status" value="1"/>
</dbReference>
<feature type="chain" id="PRO_5012141442" evidence="2">
    <location>
        <begin position="20"/>
        <end position="1398"/>
    </location>
</feature>
<dbReference type="InterPro" id="IPR053213">
    <property type="entry name" value="RLP29"/>
</dbReference>
<dbReference type="InterPro" id="IPR001611">
    <property type="entry name" value="Leu-rich_rpt"/>
</dbReference>
<gene>
    <name evidence="4" type="ORF">AK812_SmicGene36363</name>
</gene>
<feature type="signal peptide" evidence="2">
    <location>
        <begin position="1"/>
        <end position="19"/>
    </location>
</feature>
<dbReference type="PROSITE" id="PS51450">
    <property type="entry name" value="LRR"/>
    <property type="match status" value="1"/>
</dbReference>
<sequence length="1398" mass="153254">MALKLLAVAFATCIGYAHSVRSTSSNSTYDLKAKAAMYVKSMEETALTKIDHYSEVPGMTSKEINAFLTHVYREVLEPELESHGYSRMVMATQATATWRRVLQGHSSNWQMKVEVEVRLHAFSWEAAPASWRALKEYEKLPGSQLFICDSRFQYIFMGDYVDRGRQYIFMGDYVDRGALGTPPNMDTASCNHEAQETNDHYGFKNEVLFKLDHGGPTWRAFNAVFAKLPFVAVAEDEFMATHGGITPDFVNACKNISGDFKTCLTAEMGSAMVWSDPHPYNGWRNSPRGPGIYKYGKDVTLEFLKSNNLMPVDGVHSLALGEDHFVQTIFTSADYVGTFCVNWKGRPLRVPRWDPQMFMGGGDRNLGGIVLVDLPSHKYGPGAVWAGQRGPPTTPTTSGAATTATTTTTTTSTTEEELSWKEKFKRFFDISLLQEASDDPEAAAPIKLPIECHGHLNEREAREYEETVGQILRVFQELHGSQEDLVDVENRIVAREEEVEAVVEGYRELVSQCRKLIATSGYCQLDGFVSQSAVQRMCEEANYLREQSLGFSSTNVHNLLLEAETNSNPPASPRAKVFHSSKTLIAMSHLPESSLLRELYADSAVRELVRECFGLPSLCCSADPHGGVYYNFFDQGDALGWHCDRSHFSVNLILQTAAGGDFEYVPESRGLVEVAETWSDLEKDLQSQKIVPKLNAGSIYLFAGNASFHRVSPVTSGTRINAILTYNVEENHRLNAYTLKQFFGIGEDSLSTANAVLAAVEEEKSFGLRDRGRRGGKGRGKRNGSNAEPQKSNAKAQADAWRGVSECHTAARRALAAIGQQGQGNPCKWPGVFCKRSCVAKLDISDAKGRLEALSNLTGLTYLRLGSSEAQLTGHLSDLSNMTVLRVLDLENLPVTGPLDALRQLKVLEYAYLSGTQVTGDLRALNDLRELKVLGLSETQVTGELDAFGQLQSVERLYLSDTQLTGELADLASLKRIRTLDLSRTQVAGDLNALGQMSFLKHLRLVKTHVTGELKAFKGRNAFANLEELDLSRTQVAGDFEDLWRLESLQKVSLAHSRVSGTVQVNGFTALQHLDLSGTAVTGWVASMDECCENLLEINLAGSHISIILDDEVDAGGNDIYANADLLPKLHKLDVSNTSLNASVSQLLDSLADVPITTLVANNCSVRGAMPRLAAVRSSGKKLGLKHRVLSQTLQTLELAGNNVTDLQFLPALLRMDLSRNLGPVRVSPSALEYATRTGLDFDLTHTELANVEEVRSFLTKQLALEPDRSFVNETGGYVCSQFAASTLKVTPDRFMPSEMCVCRAGYFGTGTSCKPCPEDTFSDSDGQEVCLACPAHSHSQAAASSLGSCDCDFGKPKLQNGRRQCVCGRHTALSHGACAPCSKLHLQCNGTGHIAEV</sequence>